<organism evidence="2 3">
    <name type="scientific">Rhodospira trueperi</name>
    <dbReference type="NCBI Taxonomy" id="69960"/>
    <lineage>
        <taxon>Bacteria</taxon>
        <taxon>Pseudomonadati</taxon>
        <taxon>Pseudomonadota</taxon>
        <taxon>Alphaproteobacteria</taxon>
        <taxon>Rhodospirillales</taxon>
        <taxon>Rhodospirillaceae</taxon>
        <taxon>Rhodospira</taxon>
    </lineage>
</organism>
<protein>
    <recommendedName>
        <fullName evidence="4">LysM domain-containing protein</fullName>
    </recommendedName>
</protein>
<keyword evidence="1" id="KW-0175">Coiled coil</keyword>
<feature type="coiled-coil region" evidence="1">
    <location>
        <begin position="38"/>
        <end position="86"/>
    </location>
</feature>
<sequence>MADRRGRLSAIVAALSVTAAISVGGVAWVAISDRDATIAEARDDLSQARDRIGTLEVEQENLLLELEAALRIGERLSDQVDTLERDLAESRGTRLEVREIRSTADFPIQRAMADAGDTVAGFAAREGTTEAVVRALNPWLEGTETLETFQTLWVPKQQ</sequence>
<evidence type="ECO:0008006" key="4">
    <source>
        <dbReference type="Google" id="ProtNLM"/>
    </source>
</evidence>
<dbReference type="AlphaFoldDB" id="A0A1G7E4D4"/>
<gene>
    <name evidence="2" type="ORF">SAMN05421720_108159</name>
</gene>
<dbReference type="RefSeq" id="WP_092786576.1">
    <property type="nucleotide sequence ID" value="NZ_FNAP01000008.1"/>
</dbReference>
<name>A0A1G7E4D4_9PROT</name>
<evidence type="ECO:0000256" key="1">
    <source>
        <dbReference type="SAM" id="Coils"/>
    </source>
</evidence>
<dbReference type="OrthoDB" id="7366626at2"/>
<dbReference type="EMBL" id="FNAP01000008">
    <property type="protein sequence ID" value="SDE58336.1"/>
    <property type="molecule type" value="Genomic_DNA"/>
</dbReference>
<evidence type="ECO:0000313" key="3">
    <source>
        <dbReference type="Proteomes" id="UP000199412"/>
    </source>
</evidence>
<dbReference type="Proteomes" id="UP000199412">
    <property type="component" value="Unassembled WGS sequence"/>
</dbReference>
<evidence type="ECO:0000313" key="2">
    <source>
        <dbReference type="EMBL" id="SDE58336.1"/>
    </source>
</evidence>
<proteinExistence type="predicted"/>
<keyword evidence="3" id="KW-1185">Reference proteome</keyword>
<accession>A0A1G7E4D4</accession>
<reference evidence="2 3" key="1">
    <citation type="submission" date="2016-10" db="EMBL/GenBank/DDBJ databases">
        <authorList>
            <person name="de Groot N.N."/>
        </authorList>
    </citation>
    <scope>NUCLEOTIDE SEQUENCE [LARGE SCALE GENOMIC DNA]</scope>
    <source>
        <strain evidence="2 3">ATCC 700224</strain>
    </source>
</reference>